<name>A0A834MA33_RHYFE</name>
<evidence type="ECO:0000313" key="2">
    <source>
        <dbReference type="EMBL" id="KAF7274006.1"/>
    </source>
</evidence>
<sequence length="66" mass="7514">MQQPLPKVDHNHGLESRLPKTNMPNRSDDDVAIVKPVNVDATKLNSSKRFDRVLYWPDLKPFASAN</sequence>
<evidence type="ECO:0000313" key="3">
    <source>
        <dbReference type="Proteomes" id="UP000625711"/>
    </source>
</evidence>
<keyword evidence="3" id="KW-1185">Reference proteome</keyword>
<protein>
    <submittedName>
        <fullName evidence="2">Uncharacterized protein</fullName>
    </submittedName>
</protein>
<gene>
    <name evidence="2" type="ORF">GWI33_013307</name>
</gene>
<feature type="compositionally biased region" description="Basic and acidic residues" evidence="1">
    <location>
        <begin position="7"/>
        <end position="18"/>
    </location>
</feature>
<comment type="caution">
    <text evidence="2">The sequence shown here is derived from an EMBL/GenBank/DDBJ whole genome shotgun (WGS) entry which is preliminary data.</text>
</comment>
<dbReference type="EMBL" id="JAACXV010013159">
    <property type="protein sequence ID" value="KAF7274006.1"/>
    <property type="molecule type" value="Genomic_DNA"/>
</dbReference>
<accession>A0A834MA33</accession>
<reference evidence="2" key="1">
    <citation type="submission" date="2020-08" db="EMBL/GenBank/DDBJ databases">
        <title>Genome sequencing and assembly of the red palm weevil Rhynchophorus ferrugineus.</title>
        <authorList>
            <person name="Dias G.B."/>
            <person name="Bergman C.M."/>
            <person name="Manee M."/>
        </authorList>
    </citation>
    <scope>NUCLEOTIDE SEQUENCE</scope>
    <source>
        <strain evidence="2">AA-2017</strain>
        <tissue evidence="2">Whole larva</tissue>
    </source>
</reference>
<proteinExistence type="predicted"/>
<feature type="region of interest" description="Disordered" evidence="1">
    <location>
        <begin position="1"/>
        <end position="30"/>
    </location>
</feature>
<organism evidence="2 3">
    <name type="scientific">Rhynchophorus ferrugineus</name>
    <name type="common">Red palm weevil</name>
    <name type="synonym">Curculio ferrugineus</name>
    <dbReference type="NCBI Taxonomy" id="354439"/>
    <lineage>
        <taxon>Eukaryota</taxon>
        <taxon>Metazoa</taxon>
        <taxon>Ecdysozoa</taxon>
        <taxon>Arthropoda</taxon>
        <taxon>Hexapoda</taxon>
        <taxon>Insecta</taxon>
        <taxon>Pterygota</taxon>
        <taxon>Neoptera</taxon>
        <taxon>Endopterygota</taxon>
        <taxon>Coleoptera</taxon>
        <taxon>Polyphaga</taxon>
        <taxon>Cucujiformia</taxon>
        <taxon>Curculionidae</taxon>
        <taxon>Dryophthorinae</taxon>
        <taxon>Rhynchophorus</taxon>
    </lineage>
</organism>
<dbReference type="AlphaFoldDB" id="A0A834MA33"/>
<dbReference type="Proteomes" id="UP000625711">
    <property type="component" value="Unassembled WGS sequence"/>
</dbReference>
<evidence type="ECO:0000256" key="1">
    <source>
        <dbReference type="SAM" id="MobiDB-lite"/>
    </source>
</evidence>